<dbReference type="GO" id="GO:0003677">
    <property type="term" value="F:DNA binding"/>
    <property type="evidence" value="ECO:0007669"/>
    <property type="project" value="InterPro"/>
</dbReference>
<reference evidence="8 9" key="1">
    <citation type="journal article" date="2024" name="Nat. Commun.">
        <title>Phylogenomics reveals the evolutionary origins of lichenization in chlorophyte algae.</title>
        <authorList>
            <person name="Puginier C."/>
            <person name="Libourel C."/>
            <person name="Otte J."/>
            <person name="Skaloud P."/>
            <person name="Haon M."/>
            <person name="Grisel S."/>
            <person name="Petersen M."/>
            <person name="Berrin J.G."/>
            <person name="Delaux P.M."/>
            <person name="Dal Grande F."/>
            <person name="Keller J."/>
        </authorList>
    </citation>
    <scope>NUCLEOTIDE SEQUENCE [LARGE SCALE GENOMIC DNA]</scope>
    <source>
        <strain evidence="8 9">SAG 2043</strain>
    </source>
</reference>
<dbReference type="SMART" id="SM00448">
    <property type="entry name" value="REC"/>
    <property type="match status" value="1"/>
</dbReference>
<feature type="modified residue" description="4-aspartylphosphate" evidence="5">
    <location>
        <position position="71"/>
    </location>
</feature>
<dbReference type="AlphaFoldDB" id="A0AAW1PZT2"/>
<dbReference type="PANTHER" id="PTHR43874">
    <property type="entry name" value="TWO-COMPONENT RESPONSE REGULATOR"/>
    <property type="match status" value="1"/>
</dbReference>
<dbReference type="Pfam" id="PF00072">
    <property type="entry name" value="Response_reg"/>
    <property type="match status" value="1"/>
</dbReference>
<feature type="domain" description="Response regulatory" evidence="7">
    <location>
        <begin position="20"/>
        <end position="135"/>
    </location>
</feature>
<protein>
    <recommendedName>
        <fullName evidence="7">Response regulatory domain-containing protein</fullName>
    </recommendedName>
</protein>
<organism evidence="8 9">
    <name type="scientific">[Myrmecia] bisecta</name>
    <dbReference type="NCBI Taxonomy" id="41462"/>
    <lineage>
        <taxon>Eukaryota</taxon>
        <taxon>Viridiplantae</taxon>
        <taxon>Chlorophyta</taxon>
        <taxon>core chlorophytes</taxon>
        <taxon>Trebouxiophyceae</taxon>
        <taxon>Trebouxiales</taxon>
        <taxon>Trebouxiaceae</taxon>
        <taxon>Myrmecia</taxon>
    </lineage>
</organism>
<dbReference type="Proteomes" id="UP001489004">
    <property type="component" value="Unassembled WGS sequence"/>
</dbReference>
<evidence type="ECO:0000256" key="6">
    <source>
        <dbReference type="SAM" id="MobiDB-lite"/>
    </source>
</evidence>
<dbReference type="InterPro" id="IPR001789">
    <property type="entry name" value="Sig_transdc_resp-reg_receiver"/>
</dbReference>
<sequence length="533" mass="57277">MQQSEEARTDSWDNFPAGLKVLVVDDDPLCLKVVEHMLRRCNYAVTTCFNGTIALERLRDRHQHYDLVLSDVYMPDMDGFKLLETIGLELGVPVIMMSSNGETNVVLRGVTHGAVDFLIKPVRIEELRNVWQHVVRRRRDQVCDQDQTSRPASQARDSIDEDGEDPDDTSKRGDKKRKERRDSEDDGGQTKKPRVIWSVEMHGQFVNAVNQLGVDKAVPKRILDLMNVEGLTRENVASHLQKYRLYLKRVAGVQMTSGRTKSGKLPAESSYPMGPMGGAGMHLGMGLIAHGPVSPIQGMGMGMAGMPDTRDHHLMQIQLNQMGMHAPHMGMGMPPGPPLAGSGGSGTAALAQSLQGMGMPSAGSTTSPSNMHMRLPPAPGLNGAQLPLNLGSNLGTGMAANMGANLQQGAMPGLGHMSSGPHYGPSHHLGMGHAHLGGGNLGDGTDAAAYSMMGLAYGNQGSIRPQAGSLQQYADQGVSDLSGQDLLGLRETLLASQQAAVAGGGELEMQVGQQRDPAKSENMEEILNYFLKD</sequence>
<dbReference type="InterPro" id="IPR011006">
    <property type="entry name" value="CheY-like_superfamily"/>
</dbReference>
<keyword evidence="5" id="KW-0597">Phosphoprotein</keyword>
<keyword evidence="2" id="KW-0805">Transcription regulation</keyword>
<dbReference type="FunFam" id="1.10.10.60:FF:000007">
    <property type="entry name" value="Two-component response regulator"/>
    <property type="match status" value="1"/>
</dbReference>
<dbReference type="PROSITE" id="PS50110">
    <property type="entry name" value="RESPONSE_REGULATORY"/>
    <property type="match status" value="1"/>
</dbReference>
<evidence type="ECO:0000256" key="5">
    <source>
        <dbReference type="PROSITE-ProRule" id="PRU00169"/>
    </source>
</evidence>
<evidence type="ECO:0000256" key="3">
    <source>
        <dbReference type="ARBA" id="ARBA00023163"/>
    </source>
</evidence>
<gene>
    <name evidence="8" type="ORF">WJX72_004023</name>
</gene>
<dbReference type="GO" id="GO:0000160">
    <property type="term" value="P:phosphorelay signal transduction system"/>
    <property type="evidence" value="ECO:0007669"/>
    <property type="project" value="UniProtKB-KW"/>
</dbReference>
<keyword evidence="1" id="KW-0902">Two-component regulatory system</keyword>
<evidence type="ECO:0000256" key="4">
    <source>
        <dbReference type="ARBA" id="ARBA00023242"/>
    </source>
</evidence>
<evidence type="ECO:0000256" key="1">
    <source>
        <dbReference type="ARBA" id="ARBA00023012"/>
    </source>
</evidence>
<proteinExistence type="predicted"/>
<feature type="region of interest" description="Disordered" evidence="6">
    <location>
        <begin position="141"/>
        <end position="196"/>
    </location>
</feature>
<dbReference type="NCBIfam" id="TIGR01557">
    <property type="entry name" value="myb_SHAQKYF"/>
    <property type="match status" value="1"/>
</dbReference>
<dbReference type="InterPro" id="IPR006447">
    <property type="entry name" value="Myb_dom_plants"/>
</dbReference>
<evidence type="ECO:0000313" key="9">
    <source>
        <dbReference type="Proteomes" id="UP001489004"/>
    </source>
</evidence>
<dbReference type="InterPro" id="IPR045279">
    <property type="entry name" value="ARR-like"/>
</dbReference>
<dbReference type="EMBL" id="JALJOR010000006">
    <property type="protein sequence ID" value="KAK9815463.1"/>
    <property type="molecule type" value="Genomic_DNA"/>
</dbReference>
<dbReference type="GO" id="GO:0009736">
    <property type="term" value="P:cytokinin-activated signaling pathway"/>
    <property type="evidence" value="ECO:0007669"/>
    <property type="project" value="InterPro"/>
</dbReference>
<dbReference type="CDD" id="cd17584">
    <property type="entry name" value="REC_typeB_ARR-like"/>
    <property type="match status" value="1"/>
</dbReference>
<dbReference type="Gene3D" id="1.10.10.60">
    <property type="entry name" value="Homeodomain-like"/>
    <property type="match status" value="1"/>
</dbReference>
<dbReference type="InterPro" id="IPR009057">
    <property type="entry name" value="Homeodomain-like_sf"/>
</dbReference>
<evidence type="ECO:0000313" key="8">
    <source>
        <dbReference type="EMBL" id="KAK9815463.1"/>
    </source>
</evidence>
<dbReference type="SUPFAM" id="SSF52172">
    <property type="entry name" value="CheY-like"/>
    <property type="match status" value="1"/>
</dbReference>
<name>A0AAW1PZT2_9CHLO</name>
<evidence type="ECO:0000256" key="2">
    <source>
        <dbReference type="ARBA" id="ARBA00023015"/>
    </source>
</evidence>
<dbReference type="Gene3D" id="3.40.50.2300">
    <property type="match status" value="1"/>
</dbReference>
<accession>A0AAW1PZT2</accession>
<dbReference type="PANTHER" id="PTHR43874:SF7">
    <property type="entry name" value="TWO-COMPONENT RESPONSE REGULATOR ARR10"/>
    <property type="match status" value="1"/>
</dbReference>
<evidence type="ECO:0000259" key="7">
    <source>
        <dbReference type="PROSITE" id="PS50110"/>
    </source>
</evidence>
<keyword evidence="3" id="KW-0804">Transcription</keyword>
<dbReference type="SUPFAM" id="SSF46689">
    <property type="entry name" value="Homeodomain-like"/>
    <property type="match status" value="1"/>
</dbReference>
<keyword evidence="9" id="KW-1185">Reference proteome</keyword>
<keyword evidence="4" id="KW-0539">Nucleus</keyword>
<comment type="caution">
    <text evidence="8">The sequence shown here is derived from an EMBL/GenBank/DDBJ whole genome shotgun (WGS) entry which is preliminary data.</text>
</comment>